<dbReference type="Gene3D" id="1.10.10.10">
    <property type="entry name" value="Winged helix-like DNA-binding domain superfamily/Winged helix DNA-binding domain"/>
    <property type="match status" value="1"/>
</dbReference>
<dbReference type="Proteomes" id="UP000247781">
    <property type="component" value="Unassembled WGS sequence"/>
</dbReference>
<accession>A0A318H149</accession>
<evidence type="ECO:0000313" key="4">
    <source>
        <dbReference type="EMBL" id="PXW96893.1"/>
    </source>
</evidence>
<evidence type="ECO:0000259" key="3">
    <source>
        <dbReference type="PROSITE" id="PS50110"/>
    </source>
</evidence>
<sequence length="224" mass="24190">MTHHGSTPDAGVIVVDGHEAVRTAVKWWCMGAQPAIPVVGQYGSVDEMLDQHNRTPHVGSVVVFELNAPHMPPAYAELQRILSAGLRTVVYSHATAFEVVLGALEVGASSYVSKTEAKTHLLEGIRAARAGRHYAGPLMADAIYADSRVGRPRLAAREKEILIAWFQTDSKDIVARDLRISTSTVRTHLERVRAKYAAVGRAAPTKAALVVRAIQDGIIGVDDL</sequence>
<gene>
    <name evidence="4" type="ORF">C8E89_1503</name>
</gene>
<dbReference type="PROSITE" id="PS50110">
    <property type="entry name" value="RESPONSE_REGULATORY"/>
    <property type="match status" value="1"/>
</dbReference>
<evidence type="ECO:0000256" key="1">
    <source>
        <dbReference type="ARBA" id="ARBA00023125"/>
    </source>
</evidence>
<evidence type="ECO:0000313" key="5">
    <source>
        <dbReference type="Proteomes" id="UP000247781"/>
    </source>
</evidence>
<dbReference type="GO" id="GO:0003677">
    <property type="term" value="F:DNA binding"/>
    <property type="evidence" value="ECO:0007669"/>
    <property type="project" value="UniProtKB-KW"/>
</dbReference>
<dbReference type="RefSeq" id="WP_110320253.1">
    <property type="nucleotide sequence ID" value="NZ_QJJU01000050.1"/>
</dbReference>
<dbReference type="SMART" id="SM00421">
    <property type="entry name" value="HTH_LUXR"/>
    <property type="match status" value="1"/>
</dbReference>
<keyword evidence="1" id="KW-0238">DNA-binding</keyword>
<dbReference type="PANTHER" id="PTHR43214">
    <property type="entry name" value="TWO-COMPONENT RESPONSE REGULATOR"/>
    <property type="match status" value="1"/>
</dbReference>
<proteinExistence type="predicted"/>
<dbReference type="EMBL" id="QJJU01000050">
    <property type="protein sequence ID" value="PXW96893.1"/>
    <property type="molecule type" value="Genomic_DNA"/>
</dbReference>
<comment type="caution">
    <text evidence="2">Lacks conserved residue(s) required for the propagation of feature annotation.</text>
</comment>
<reference evidence="4 5" key="2">
    <citation type="submission" date="2018-06" db="EMBL/GenBank/DDBJ databases">
        <title>Sequencing of bacterial isolates from soil warming experiment in Harvard Forest, Massachusetts, USA.</title>
        <authorList>
            <person name="Deangelis K.PhD."/>
        </authorList>
    </citation>
    <scope>NUCLEOTIDE SEQUENCE [LARGE SCALE GENOMIC DNA]</scope>
    <source>
        <strain evidence="4 5">GAS496</strain>
    </source>
</reference>
<dbReference type="OrthoDB" id="3171335at2"/>
<dbReference type="AlphaFoldDB" id="A0A318H149"/>
<dbReference type="InterPro" id="IPR001789">
    <property type="entry name" value="Sig_transdc_resp-reg_receiver"/>
</dbReference>
<dbReference type="InterPro" id="IPR000792">
    <property type="entry name" value="Tscrpt_reg_LuxR_C"/>
</dbReference>
<dbReference type="GO" id="GO:0000160">
    <property type="term" value="P:phosphorelay signal transduction system"/>
    <property type="evidence" value="ECO:0007669"/>
    <property type="project" value="InterPro"/>
</dbReference>
<reference evidence="5" key="1">
    <citation type="submission" date="2018-05" db="EMBL/GenBank/DDBJ databases">
        <authorList>
            <person name="Deangelis K."/>
            <person name="Huntemann M."/>
            <person name="Clum A."/>
            <person name="Pillay M."/>
            <person name="Palaniappan K."/>
            <person name="Varghese N."/>
            <person name="Mikhailova N."/>
            <person name="Stamatis D."/>
            <person name="Reddy T."/>
            <person name="Daum C."/>
            <person name="Shapiro N."/>
            <person name="Ivanova N."/>
            <person name="Kyrpides N."/>
            <person name="Woyke T."/>
        </authorList>
    </citation>
    <scope>NUCLEOTIDE SEQUENCE [LARGE SCALE GENOMIC DNA]</scope>
    <source>
        <strain evidence="5">GAS496</strain>
    </source>
</reference>
<dbReference type="SUPFAM" id="SSF52172">
    <property type="entry name" value="CheY-like"/>
    <property type="match status" value="1"/>
</dbReference>
<protein>
    <submittedName>
        <fullName evidence="4">LuxR family two component transcriptional regulator</fullName>
    </submittedName>
</protein>
<dbReference type="InterPro" id="IPR039420">
    <property type="entry name" value="WalR-like"/>
</dbReference>
<comment type="caution">
    <text evidence="4">The sequence shown here is derived from an EMBL/GenBank/DDBJ whole genome shotgun (WGS) entry which is preliminary data.</text>
</comment>
<dbReference type="InterPro" id="IPR036388">
    <property type="entry name" value="WH-like_DNA-bd_sf"/>
</dbReference>
<dbReference type="Pfam" id="PF00196">
    <property type="entry name" value="GerE"/>
    <property type="match status" value="1"/>
</dbReference>
<organism evidence="4 5">
    <name type="scientific">Mycolicibacterium moriokaense</name>
    <dbReference type="NCBI Taxonomy" id="39691"/>
    <lineage>
        <taxon>Bacteria</taxon>
        <taxon>Bacillati</taxon>
        <taxon>Actinomycetota</taxon>
        <taxon>Actinomycetes</taxon>
        <taxon>Mycobacteriales</taxon>
        <taxon>Mycobacteriaceae</taxon>
        <taxon>Mycolicibacterium</taxon>
    </lineage>
</organism>
<name>A0A318H149_9MYCO</name>
<dbReference type="Gene3D" id="3.40.50.2300">
    <property type="match status" value="1"/>
</dbReference>
<dbReference type="GO" id="GO:0006355">
    <property type="term" value="P:regulation of DNA-templated transcription"/>
    <property type="evidence" value="ECO:0007669"/>
    <property type="project" value="InterPro"/>
</dbReference>
<feature type="domain" description="Response regulatory" evidence="3">
    <location>
        <begin position="11"/>
        <end position="129"/>
    </location>
</feature>
<evidence type="ECO:0000256" key="2">
    <source>
        <dbReference type="PROSITE-ProRule" id="PRU00169"/>
    </source>
</evidence>
<dbReference type="InterPro" id="IPR011006">
    <property type="entry name" value="CheY-like_superfamily"/>
</dbReference>
<keyword evidence="5" id="KW-1185">Reference proteome</keyword>